<comment type="caution">
    <text evidence="1">The sequence shown here is derived from an EMBL/GenBank/DDBJ whole genome shotgun (WGS) entry which is preliminary data.</text>
</comment>
<dbReference type="Pfam" id="PF02810">
    <property type="entry name" value="SEC-C"/>
    <property type="match status" value="1"/>
</dbReference>
<organism evidence="1 2">
    <name type="scientific">Vibrio orientalis CIP 102891 = ATCC 33934</name>
    <dbReference type="NCBI Taxonomy" id="675816"/>
    <lineage>
        <taxon>Bacteria</taxon>
        <taxon>Pseudomonadati</taxon>
        <taxon>Pseudomonadota</taxon>
        <taxon>Gammaproteobacteria</taxon>
        <taxon>Vibrionales</taxon>
        <taxon>Vibrionaceae</taxon>
        <taxon>Vibrio</taxon>
        <taxon>Vibrio oreintalis group</taxon>
    </lineage>
</organism>
<dbReference type="PANTHER" id="PTHR33747">
    <property type="entry name" value="UPF0225 PROTEIN SCO1677"/>
    <property type="match status" value="1"/>
</dbReference>
<dbReference type="PANTHER" id="PTHR33747:SF1">
    <property type="entry name" value="ADENYLATE CYCLASE-ASSOCIATED CAP C-TERMINAL DOMAIN-CONTAINING PROTEIN"/>
    <property type="match status" value="1"/>
</dbReference>
<name>A0ABP2GYP3_VIBOR</name>
<dbReference type="SUPFAM" id="SSF103642">
    <property type="entry name" value="Sec-C motif"/>
    <property type="match status" value="1"/>
</dbReference>
<gene>
    <name evidence="1" type="ORF">VIA_003460</name>
</gene>
<evidence type="ECO:0000313" key="1">
    <source>
        <dbReference type="EMBL" id="EEX92815.1"/>
    </source>
</evidence>
<keyword evidence="1" id="KW-0067">ATP-binding</keyword>
<dbReference type="GO" id="GO:0004386">
    <property type="term" value="F:helicase activity"/>
    <property type="evidence" value="ECO:0007669"/>
    <property type="project" value="UniProtKB-KW"/>
</dbReference>
<keyword evidence="1" id="KW-0378">Hydrolase</keyword>
<keyword evidence="1" id="KW-0347">Helicase</keyword>
<accession>A0ABP2GYP3</accession>
<proteinExistence type="predicted"/>
<keyword evidence="2" id="KW-1185">Reference proteome</keyword>
<evidence type="ECO:0000313" key="2">
    <source>
        <dbReference type="Proteomes" id="UP000003515"/>
    </source>
</evidence>
<dbReference type="Gene3D" id="3.10.450.50">
    <property type="match status" value="1"/>
</dbReference>
<keyword evidence="1" id="KW-0547">Nucleotide-binding</keyword>
<reference evidence="1 2" key="1">
    <citation type="submission" date="2009-10" db="EMBL/GenBank/DDBJ databases">
        <authorList>
            <consortium name="Los Alamos National Laboratory (LANL)"/>
            <consortium name="National Microbial Pathogen Data Resource (NMPDR)"/>
            <person name="Munk A.C."/>
            <person name="Chertkov O."/>
            <person name="Tapia R."/>
            <person name="Green L."/>
            <person name="Rogers Y."/>
            <person name="Detter J.C."/>
            <person name="Bruce D."/>
            <person name="Brettin T.S."/>
            <person name="Colwell R.R."/>
            <person name="Huq A."/>
            <person name="Grim C.J."/>
            <person name="Hasan N.A."/>
            <person name="Bartels D."/>
            <person name="Vonstein V."/>
        </authorList>
    </citation>
    <scope>NUCLEOTIDE SEQUENCE [LARGE SCALE GENOMIC DNA]</scope>
    <source>
        <strain evidence="1 2">CIP 102891</strain>
    </source>
</reference>
<sequence>MIMKYQLLTLEDSITDESPFFIEGLTLAANLATKPLAPETWLPSVFAQQADAAKGAIEAQINQQYSFLKRNEYSLLAMLDEGAKREQLADFSEGFMTLWPTIEEQWVDVNVGDGTLRMLQAMLTTFMLAIDEAQTQQQMKASGIEFPPSLEDFLDQIDLMIAEVAQSADEAMIGAKAQSVNPYKDIGRNDACPCNSGKKFKQCCGK</sequence>
<dbReference type="InterPro" id="IPR004027">
    <property type="entry name" value="SEC_C_motif"/>
</dbReference>
<dbReference type="EMBL" id="ACZV01000005">
    <property type="protein sequence ID" value="EEX92815.1"/>
    <property type="molecule type" value="Genomic_DNA"/>
</dbReference>
<dbReference type="Proteomes" id="UP000003515">
    <property type="component" value="Unassembled WGS sequence"/>
</dbReference>
<protein>
    <submittedName>
        <fullName evidence="1">Protein export cytoplasm protein SecA ATPase RNA helicase</fullName>
    </submittedName>
</protein>